<name>A0ABP0V6D9_9BRYO</name>
<sequence>MPGIIQTFDSASLTVTVDIPIPDKVRLNDKLQDVQPVTLLDVPLVLPHTANFALTMAPQAGDECLLIFADYCINTWWEKGADKVSDQYTSSPQPVIRRHDMSDGFAILAPWSQPKAKTLANYSSNQAQLRTTDGTIYVGVGSSGISLNGELTLSGEPAYGAGTSNFYYDLNAVMQLIATRLKMFEGEWWVDLSDGLPLFQQILAPGMGRNPEAVTLLIQQRIIETPNVNSIQNIQTVYNGTLGSFLFSCQVVTDFGNVAVNFQPDINAYELAAFQNVYGQIVTTDNSNSDVQFIANLSLLINDAFNAAQLVYNARSFGTAIGADLDGIVQNIGITRKLASYSTANLTLTGTPLTVIPTGVAQDANGYLWSIPASTTIGNSGTVNVTATCQTIGAIAAPPNTIVVINQGTAGWLGVTNSAAAATGQPVEQDSQLRARASISTAIRSKTLVASTLAAIAETLNVTRYNPGTATPGGPGTSVENPTGVTDSWGNPEHSISMVVEGGTDLAIATAIYNNKTQGTFTNGTTTVAVTDPNTQAVSNISFFRPSYVPIYVTLTVQGLTGFTSASTSAIITAVFNYLQGLQIGELLTISGLYAAAMAVMPNILVPQFSIKAIYAGTSVSPTSSTDISVNFNQVVEGVLANIVVNTD</sequence>
<reference evidence="4" key="1">
    <citation type="submission" date="2024-02" db="EMBL/GenBank/DDBJ databases">
        <authorList>
            <consortium name="ELIXIR-Norway"/>
            <consortium name="Elixir Norway"/>
        </authorList>
    </citation>
    <scope>NUCLEOTIDE SEQUENCE</scope>
</reference>
<dbReference type="InterPro" id="IPR041599">
    <property type="entry name" value="Gp138_N"/>
</dbReference>
<evidence type="ECO:0000259" key="3">
    <source>
        <dbReference type="Pfam" id="PF18352"/>
    </source>
</evidence>
<dbReference type="InterPro" id="IPR037026">
    <property type="entry name" value="Vgr_OB-fold_dom_sf"/>
</dbReference>
<dbReference type="InterPro" id="IPR006949">
    <property type="entry name" value="Barrel_Baseplate_J-like"/>
</dbReference>
<dbReference type="Gene3D" id="2.40.50.230">
    <property type="entry name" value="Gp5 N-terminal domain"/>
    <property type="match status" value="1"/>
</dbReference>
<evidence type="ECO:0000313" key="5">
    <source>
        <dbReference type="Proteomes" id="UP001497444"/>
    </source>
</evidence>
<accession>A0ABP0V6D9</accession>
<dbReference type="Pfam" id="PF18352">
    <property type="entry name" value="Gp138_N"/>
    <property type="match status" value="1"/>
</dbReference>
<dbReference type="EMBL" id="CAXAQS010000080">
    <property type="protein sequence ID" value="CAK9249994.1"/>
    <property type="molecule type" value="Genomic_DNA"/>
</dbReference>
<keyword evidence="5" id="KW-1185">Reference proteome</keyword>
<proteinExistence type="predicted"/>
<dbReference type="InterPro" id="IPR020288">
    <property type="entry name" value="Sheath_initiator"/>
</dbReference>
<dbReference type="Pfam" id="PF10934">
    <property type="entry name" value="Sheath_initiator"/>
    <property type="match status" value="1"/>
</dbReference>
<feature type="domain" description="Baseplate protein J-like barrel" evidence="2">
    <location>
        <begin position="346"/>
        <end position="424"/>
    </location>
</feature>
<comment type="caution">
    <text evidence="4">The sequence shown here is derived from an EMBL/GenBank/DDBJ whole genome shotgun (WGS) entry which is preliminary data.</text>
</comment>
<dbReference type="Proteomes" id="UP001497444">
    <property type="component" value="Unassembled WGS sequence"/>
</dbReference>
<evidence type="ECO:0000256" key="1">
    <source>
        <dbReference type="SAM" id="MobiDB-lite"/>
    </source>
</evidence>
<organism evidence="4 5">
    <name type="scientific">Sphagnum jensenii</name>
    <dbReference type="NCBI Taxonomy" id="128206"/>
    <lineage>
        <taxon>Eukaryota</taxon>
        <taxon>Viridiplantae</taxon>
        <taxon>Streptophyta</taxon>
        <taxon>Embryophyta</taxon>
        <taxon>Bryophyta</taxon>
        <taxon>Sphagnophytina</taxon>
        <taxon>Sphagnopsida</taxon>
        <taxon>Sphagnales</taxon>
        <taxon>Sphagnaceae</taxon>
        <taxon>Sphagnum</taxon>
    </lineage>
</organism>
<feature type="compositionally biased region" description="Polar residues" evidence="1">
    <location>
        <begin position="478"/>
        <end position="489"/>
    </location>
</feature>
<feature type="region of interest" description="Disordered" evidence="1">
    <location>
        <begin position="466"/>
        <end position="491"/>
    </location>
</feature>
<evidence type="ECO:0000259" key="2">
    <source>
        <dbReference type="Pfam" id="PF04865"/>
    </source>
</evidence>
<feature type="domain" description="Phage protein Gp138 N-terminal" evidence="3">
    <location>
        <begin position="1"/>
        <end position="107"/>
    </location>
</feature>
<gene>
    <name evidence="4" type="ORF">CSSPJE1EN1_LOCUS25372</name>
</gene>
<evidence type="ECO:0008006" key="6">
    <source>
        <dbReference type="Google" id="ProtNLM"/>
    </source>
</evidence>
<protein>
    <recommendedName>
        <fullName evidence="6">Baseplate protein J-like domain-containing protein</fullName>
    </recommendedName>
</protein>
<dbReference type="Pfam" id="PF04865">
    <property type="entry name" value="Baseplate_J"/>
    <property type="match status" value="1"/>
</dbReference>
<evidence type="ECO:0000313" key="4">
    <source>
        <dbReference type="EMBL" id="CAK9249994.1"/>
    </source>
</evidence>